<evidence type="ECO:0000313" key="3">
    <source>
        <dbReference type="Proteomes" id="UP000266426"/>
    </source>
</evidence>
<dbReference type="InterPro" id="IPR036866">
    <property type="entry name" value="RibonucZ/Hydroxyglut_hydro"/>
</dbReference>
<gene>
    <name evidence="2" type="ORF">C4541_11415</name>
</gene>
<dbReference type="SUPFAM" id="SSF56281">
    <property type="entry name" value="Metallo-hydrolase/oxidoreductase"/>
    <property type="match status" value="1"/>
</dbReference>
<accession>A0A3A4QS32</accession>
<dbReference type="Gene3D" id="3.60.15.10">
    <property type="entry name" value="Ribonuclease Z/Hydroxyacylglutathione hydrolase-like"/>
    <property type="match status" value="1"/>
</dbReference>
<evidence type="ECO:0000259" key="1">
    <source>
        <dbReference type="Pfam" id="PF12706"/>
    </source>
</evidence>
<feature type="domain" description="Metallo-beta-lactamase" evidence="1">
    <location>
        <begin position="159"/>
        <end position="353"/>
    </location>
</feature>
<dbReference type="EMBL" id="QZJZ01000090">
    <property type="protein sequence ID" value="RJP56815.1"/>
    <property type="molecule type" value="Genomic_DNA"/>
</dbReference>
<dbReference type="Pfam" id="PF12706">
    <property type="entry name" value="Lactamase_B_2"/>
    <property type="match status" value="1"/>
</dbReference>
<sequence>MAELFFLFRYHNDKLIYNIGAIKKSQKAVIADDSLNEKLRNFSALQPTRQNNEYINMKLTIVIFTILIAAGITMTRTHCYYTGKKSGHFDGTKFFNPWNRDEKSFFDVLKWKFTRDEEPWPDTISSFPKHHPQESVDSGHWRASFVTHATVLLQTGKVNILTDPIWSERASPMQWAGPKRTHEPGIDFDHLPAVDIVLISHSHYDHLDIPTLRKLRDRFNPEIYCGLGLDAYLKKYGIPAVAMDWKQSVNTHGITITFQPVQHWSGRTLFDRNKTLWGGFVIESPAGTVFFAGDTGYMDFKPLAQQYGAFALALLPIGAYEPRWFMKYSHMNPEEAVQAHLDLNAKYSMAIHFRTFQLSDEAIGRPEKDMETALKKLSVSNQRFIIPVPGESLLIPSDDLAKQKEIE</sequence>
<organism evidence="2 3">
    <name type="scientific">Candidatus Auribacter fodinae</name>
    <dbReference type="NCBI Taxonomy" id="2093366"/>
    <lineage>
        <taxon>Bacteria</taxon>
        <taxon>Pseudomonadati</taxon>
        <taxon>Candidatus Auribacterota</taxon>
        <taxon>Candidatus Auribacteria</taxon>
        <taxon>Candidatus Auribacterales</taxon>
        <taxon>Candidatus Auribacteraceae</taxon>
        <taxon>Candidatus Auribacter</taxon>
    </lineage>
</organism>
<proteinExistence type="predicted"/>
<dbReference type="PANTHER" id="PTHR15032">
    <property type="entry name" value="N-ACYL-PHOSPHATIDYLETHANOLAMINE-HYDROLYZING PHOSPHOLIPASE D"/>
    <property type="match status" value="1"/>
</dbReference>
<evidence type="ECO:0000313" key="2">
    <source>
        <dbReference type="EMBL" id="RJP56815.1"/>
    </source>
</evidence>
<name>A0A3A4QS32_9BACT</name>
<dbReference type="GO" id="GO:0005737">
    <property type="term" value="C:cytoplasm"/>
    <property type="evidence" value="ECO:0007669"/>
    <property type="project" value="TreeGrafter"/>
</dbReference>
<dbReference type="Proteomes" id="UP000266426">
    <property type="component" value="Unassembled WGS sequence"/>
</dbReference>
<dbReference type="PANTHER" id="PTHR15032:SF4">
    <property type="entry name" value="N-ACYL-PHOSPHATIDYLETHANOLAMINE-HYDROLYZING PHOSPHOLIPASE D"/>
    <property type="match status" value="1"/>
</dbReference>
<comment type="caution">
    <text evidence="2">The sequence shown here is derived from an EMBL/GenBank/DDBJ whole genome shotgun (WGS) entry which is preliminary data.</text>
</comment>
<reference evidence="2 3" key="1">
    <citation type="journal article" date="2017" name="ISME J.">
        <title>Energy and carbon metabolisms in a deep terrestrial subsurface fluid microbial community.</title>
        <authorList>
            <person name="Momper L."/>
            <person name="Jungbluth S.P."/>
            <person name="Lee M.D."/>
            <person name="Amend J.P."/>
        </authorList>
    </citation>
    <scope>NUCLEOTIDE SEQUENCE [LARGE SCALE GENOMIC DNA]</scope>
    <source>
        <strain evidence="2">SURF_26</strain>
    </source>
</reference>
<dbReference type="AlphaFoldDB" id="A0A3A4QS32"/>
<dbReference type="InterPro" id="IPR001279">
    <property type="entry name" value="Metallo-B-lactamas"/>
</dbReference>
<protein>
    <recommendedName>
        <fullName evidence="1">Metallo-beta-lactamase domain-containing protein</fullName>
    </recommendedName>
</protein>